<evidence type="ECO:0000313" key="1">
    <source>
        <dbReference type="EMBL" id="RZS54799.1"/>
    </source>
</evidence>
<dbReference type="AlphaFoldDB" id="A0A4Q7LMH0"/>
<dbReference type="RefSeq" id="WP_165396777.1">
    <property type="nucleotide sequence ID" value="NZ_SGWV01000009.1"/>
</dbReference>
<reference evidence="1 2" key="1">
    <citation type="submission" date="2019-02" db="EMBL/GenBank/DDBJ databases">
        <title>Genomic Encyclopedia of Type Strains, Phase IV (KMG-IV): sequencing the most valuable type-strain genomes for metagenomic binning, comparative biology and taxonomic classification.</title>
        <authorList>
            <person name="Goeker M."/>
        </authorList>
    </citation>
    <scope>NUCLEOTIDE SEQUENCE [LARGE SCALE GENOMIC DNA]</scope>
    <source>
        <strain evidence="1 2">DSM 10617</strain>
    </source>
</reference>
<accession>A0A4Q7LMH0</accession>
<proteinExistence type="predicted"/>
<organism evidence="1 2">
    <name type="scientific">Sphaerotilus mobilis</name>
    <dbReference type="NCBI Taxonomy" id="47994"/>
    <lineage>
        <taxon>Bacteria</taxon>
        <taxon>Pseudomonadati</taxon>
        <taxon>Pseudomonadota</taxon>
        <taxon>Betaproteobacteria</taxon>
        <taxon>Burkholderiales</taxon>
        <taxon>Sphaerotilaceae</taxon>
        <taxon>Sphaerotilus</taxon>
    </lineage>
</organism>
<dbReference type="EMBL" id="SGWV01000009">
    <property type="protein sequence ID" value="RZS54799.1"/>
    <property type="molecule type" value="Genomic_DNA"/>
</dbReference>
<sequence>MPTVTDHVSINPTTSTHDGQRLVLVHRIHALLLHEMGEDIDINLMLGPAEYARAVMSLCRASGNPELAGLAEDFLRSSRAQAQQSLRPASRYAAQLAQQQQQQ</sequence>
<dbReference type="Proteomes" id="UP000293433">
    <property type="component" value="Unassembled WGS sequence"/>
</dbReference>
<comment type="caution">
    <text evidence="1">The sequence shown here is derived from an EMBL/GenBank/DDBJ whole genome shotgun (WGS) entry which is preliminary data.</text>
</comment>
<keyword evidence="2" id="KW-1185">Reference proteome</keyword>
<gene>
    <name evidence="1" type="ORF">EV685_2283</name>
</gene>
<name>A0A4Q7LMH0_9BURK</name>
<protein>
    <submittedName>
        <fullName evidence="1">Uncharacterized protein</fullName>
    </submittedName>
</protein>
<evidence type="ECO:0000313" key="2">
    <source>
        <dbReference type="Proteomes" id="UP000293433"/>
    </source>
</evidence>